<sequence length="593" mass="69817">MLYFDFKNYEEFKEIFGIIKHGNGVKSRKNRILLSLYKDRSQLQNHIKANVAREYSSIWSKYLERKARRIDKGLCCQRETMMCQFYWDKRNELKYHTDLLSCTNVTTLKNTLFSILLDSSYRKAEAYNSMHLMGKTFYVSDYKTDDMNGICEDGTVNAIRYVNLEKNRVFKMKAGRMFNHILACNRITCDAPEQIKRWLSEEFVADWIQHVKQNTTESNYKLHVNDNFEDIYDSSICDGNFHSCMVNEDQWTFYRDAVKAKAAYLTDENDYIVARCIIFTDVEDTDGNTYRLAERQYSKESDLDLQRQLINALIRGGHIDGYKRVGSSCHEGTAYVSNSGEDWSDKRFQIDCDLDTDSTLSYQDSFKYYNMSERIAYNYDCGSCIALDITNETIEDNREWSSYNDEYIDSDEAYWVSSREDYFYSSQVVTAKVWNSYCARYEEETCFNDDCVCIDGTYYYAGEDAESPEDNYIYKCPNCGEYYVSEESYYSDITEEDYCCSYCRDEAEMEYKENNWTYSEYDDEYYEDSDDVIRALEWNVFDCKYDETTISIDSFNSLVEDGEATEFCGTYYLDSVKYDGEPEHLLHADSIAA</sequence>
<name>A0A1M7CZR1_XYLRU</name>
<gene>
    <name evidence="1" type="ORF">SAMN04488494_0579</name>
</gene>
<evidence type="ECO:0000313" key="2">
    <source>
        <dbReference type="Proteomes" id="UP000184280"/>
    </source>
</evidence>
<organism evidence="1 2">
    <name type="scientific">Xylanibacter ruminicola</name>
    <name type="common">Prevotella ruminicola</name>
    <dbReference type="NCBI Taxonomy" id="839"/>
    <lineage>
        <taxon>Bacteria</taxon>
        <taxon>Pseudomonadati</taxon>
        <taxon>Bacteroidota</taxon>
        <taxon>Bacteroidia</taxon>
        <taxon>Bacteroidales</taxon>
        <taxon>Prevotellaceae</taxon>
        <taxon>Xylanibacter</taxon>
    </lineage>
</organism>
<evidence type="ECO:0000313" key="1">
    <source>
        <dbReference type="EMBL" id="SHL72700.1"/>
    </source>
</evidence>
<accession>A0A1M7CZR1</accession>
<dbReference type="AlphaFoldDB" id="A0A1M7CZR1"/>
<dbReference type="Proteomes" id="UP000184280">
    <property type="component" value="Unassembled WGS sequence"/>
</dbReference>
<reference evidence="1 2" key="1">
    <citation type="submission" date="2016-11" db="EMBL/GenBank/DDBJ databases">
        <authorList>
            <person name="Jaros S."/>
            <person name="Januszkiewicz K."/>
            <person name="Wedrychowicz H."/>
        </authorList>
    </citation>
    <scope>NUCLEOTIDE SEQUENCE [LARGE SCALE GENOMIC DNA]</scope>
    <source>
        <strain evidence="1 2">BPI-34</strain>
    </source>
</reference>
<proteinExistence type="predicted"/>
<dbReference type="EMBL" id="FRCJ01000001">
    <property type="protein sequence ID" value="SHL72700.1"/>
    <property type="molecule type" value="Genomic_DNA"/>
</dbReference>
<protein>
    <submittedName>
        <fullName evidence="1">Uncharacterized protein</fullName>
    </submittedName>
</protein>